<proteinExistence type="predicted"/>
<gene>
    <name evidence="1" type="ORF">AVEN_136369_1</name>
</gene>
<keyword evidence="2" id="KW-1185">Reference proteome</keyword>
<reference evidence="1 2" key="1">
    <citation type="journal article" date="2019" name="Sci. Rep.">
        <title>Orb-weaving spider Araneus ventricosus genome elucidates the spidroin gene catalogue.</title>
        <authorList>
            <person name="Kono N."/>
            <person name="Nakamura H."/>
            <person name="Ohtoshi R."/>
            <person name="Moran D.A.P."/>
            <person name="Shinohara A."/>
            <person name="Yoshida Y."/>
            <person name="Fujiwara M."/>
            <person name="Mori M."/>
            <person name="Tomita M."/>
            <person name="Arakawa K."/>
        </authorList>
    </citation>
    <scope>NUCLEOTIDE SEQUENCE [LARGE SCALE GENOMIC DNA]</scope>
</reference>
<sequence>MLIDFERVERLGSPWSSNVFGISLWSSIRYPSNASWTAGELSAIVSAVTAITSELMTVCVAKSESAVTVITCELLFVALLICSRSIVPVTCASLNIWE</sequence>
<evidence type="ECO:0000313" key="2">
    <source>
        <dbReference type="Proteomes" id="UP000499080"/>
    </source>
</evidence>
<name>A0A4Y2JQT0_ARAVE</name>
<dbReference type="EMBL" id="BGPR01003780">
    <property type="protein sequence ID" value="GBM92324.1"/>
    <property type="molecule type" value="Genomic_DNA"/>
</dbReference>
<dbReference type="Proteomes" id="UP000499080">
    <property type="component" value="Unassembled WGS sequence"/>
</dbReference>
<organism evidence="1 2">
    <name type="scientific">Araneus ventricosus</name>
    <name type="common">Orbweaver spider</name>
    <name type="synonym">Epeira ventricosa</name>
    <dbReference type="NCBI Taxonomy" id="182803"/>
    <lineage>
        <taxon>Eukaryota</taxon>
        <taxon>Metazoa</taxon>
        <taxon>Ecdysozoa</taxon>
        <taxon>Arthropoda</taxon>
        <taxon>Chelicerata</taxon>
        <taxon>Arachnida</taxon>
        <taxon>Araneae</taxon>
        <taxon>Araneomorphae</taxon>
        <taxon>Entelegynae</taxon>
        <taxon>Araneoidea</taxon>
        <taxon>Araneidae</taxon>
        <taxon>Araneus</taxon>
    </lineage>
</organism>
<protein>
    <submittedName>
        <fullName evidence="1">Uncharacterized protein</fullName>
    </submittedName>
</protein>
<evidence type="ECO:0000313" key="1">
    <source>
        <dbReference type="EMBL" id="GBM92324.1"/>
    </source>
</evidence>
<accession>A0A4Y2JQT0</accession>
<dbReference type="AlphaFoldDB" id="A0A4Y2JQT0"/>
<comment type="caution">
    <text evidence="1">The sequence shown here is derived from an EMBL/GenBank/DDBJ whole genome shotgun (WGS) entry which is preliminary data.</text>
</comment>